<evidence type="ECO:0000259" key="1">
    <source>
        <dbReference type="PROSITE" id="PS50404"/>
    </source>
</evidence>
<dbReference type="CDD" id="cd03177">
    <property type="entry name" value="GST_C_Delta_Epsilon"/>
    <property type="match status" value="1"/>
</dbReference>
<evidence type="ECO:0000259" key="2">
    <source>
        <dbReference type="PROSITE" id="PS50405"/>
    </source>
</evidence>
<evidence type="ECO:0000313" key="3">
    <source>
        <dbReference type="EMBL" id="KAK5642106.1"/>
    </source>
</evidence>
<dbReference type="AlphaFoldDB" id="A0AAN7VBN9"/>
<dbReference type="PROSITE" id="PS50404">
    <property type="entry name" value="GST_NTER"/>
    <property type="match status" value="1"/>
</dbReference>
<dbReference type="GO" id="GO:0006749">
    <property type="term" value="P:glutathione metabolic process"/>
    <property type="evidence" value="ECO:0007669"/>
    <property type="project" value="TreeGrafter"/>
</dbReference>
<sequence length="182" mass="21077">MKKEQYNPEFLKINPQHTIPTLDDDGKIIWDSHAIMIYLVTKYGKDNSLYPEAPFMRAVINQRLHFDSGVVYSTFIRIISLLMNKISTTIMSELANEAHVAYDFLEKFLEGHLWVACEFLTLADLSLIPSITTLDIFVPINEKYPNITNWIKRAEQLPYYHINKKGLEICRNLAKTNNVVAQ</sequence>
<dbReference type="InterPro" id="IPR036282">
    <property type="entry name" value="Glutathione-S-Trfase_C_sf"/>
</dbReference>
<dbReference type="SUPFAM" id="SSF52833">
    <property type="entry name" value="Thioredoxin-like"/>
    <property type="match status" value="1"/>
</dbReference>
<dbReference type="SFLD" id="SFLDG00358">
    <property type="entry name" value="Main_(cytGST)"/>
    <property type="match status" value="1"/>
</dbReference>
<protein>
    <recommendedName>
        <fullName evidence="5">Glutathione S-transferase</fullName>
    </recommendedName>
</protein>
<dbReference type="InterPro" id="IPR036249">
    <property type="entry name" value="Thioredoxin-like_sf"/>
</dbReference>
<feature type="domain" description="GST C-terminal" evidence="2">
    <location>
        <begin position="53"/>
        <end position="173"/>
    </location>
</feature>
<reference evidence="3 4" key="1">
    <citation type="journal article" date="2024" name="Insects">
        <title>An Improved Chromosome-Level Genome Assembly of the Firefly Pyrocoelia pectoralis.</title>
        <authorList>
            <person name="Fu X."/>
            <person name="Meyer-Rochow V.B."/>
            <person name="Ballantyne L."/>
            <person name="Zhu X."/>
        </authorList>
    </citation>
    <scope>NUCLEOTIDE SEQUENCE [LARGE SCALE GENOMIC DNA]</scope>
    <source>
        <strain evidence="3">XCY_ONT2</strain>
    </source>
</reference>
<dbReference type="SFLD" id="SFLDS00019">
    <property type="entry name" value="Glutathione_Transferase_(cytos"/>
    <property type="match status" value="1"/>
</dbReference>
<evidence type="ECO:0000313" key="4">
    <source>
        <dbReference type="Proteomes" id="UP001329430"/>
    </source>
</evidence>
<dbReference type="PROSITE" id="PS50405">
    <property type="entry name" value="GST_CTER"/>
    <property type="match status" value="1"/>
</dbReference>
<accession>A0AAN7VBN9</accession>
<dbReference type="PANTHER" id="PTHR43969:SF8">
    <property type="entry name" value="GLUTATHIONE S TRANSFERASE E13, ISOFORM A-RELATED"/>
    <property type="match status" value="1"/>
</dbReference>
<dbReference type="Pfam" id="PF00043">
    <property type="entry name" value="GST_C"/>
    <property type="match status" value="1"/>
</dbReference>
<proteinExistence type="predicted"/>
<keyword evidence="4" id="KW-1185">Reference proteome</keyword>
<dbReference type="Proteomes" id="UP001329430">
    <property type="component" value="Chromosome 6"/>
</dbReference>
<dbReference type="PANTHER" id="PTHR43969">
    <property type="entry name" value="GLUTATHIONE S TRANSFERASE D10, ISOFORM A-RELATED"/>
    <property type="match status" value="1"/>
</dbReference>
<dbReference type="InterPro" id="IPR010987">
    <property type="entry name" value="Glutathione-S-Trfase_C-like"/>
</dbReference>
<dbReference type="SUPFAM" id="SSF47616">
    <property type="entry name" value="GST C-terminal domain-like"/>
    <property type="match status" value="1"/>
</dbReference>
<dbReference type="InterPro" id="IPR004045">
    <property type="entry name" value="Glutathione_S-Trfase_N"/>
</dbReference>
<dbReference type="GO" id="GO:0004364">
    <property type="term" value="F:glutathione transferase activity"/>
    <property type="evidence" value="ECO:0007669"/>
    <property type="project" value="TreeGrafter"/>
</dbReference>
<organism evidence="3 4">
    <name type="scientific">Pyrocoelia pectoralis</name>
    <dbReference type="NCBI Taxonomy" id="417401"/>
    <lineage>
        <taxon>Eukaryota</taxon>
        <taxon>Metazoa</taxon>
        <taxon>Ecdysozoa</taxon>
        <taxon>Arthropoda</taxon>
        <taxon>Hexapoda</taxon>
        <taxon>Insecta</taxon>
        <taxon>Pterygota</taxon>
        <taxon>Neoptera</taxon>
        <taxon>Endopterygota</taxon>
        <taxon>Coleoptera</taxon>
        <taxon>Polyphaga</taxon>
        <taxon>Elateriformia</taxon>
        <taxon>Elateroidea</taxon>
        <taxon>Lampyridae</taxon>
        <taxon>Lampyrinae</taxon>
        <taxon>Pyrocoelia</taxon>
    </lineage>
</organism>
<gene>
    <name evidence="3" type="ORF">RI129_008273</name>
</gene>
<dbReference type="Gene3D" id="3.40.30.10">
    <property type="entry name" value="Glutaredoxin"/>
    <property type="match status" value="1"/>
</dbReference>
<dbReference type="InterPro" id="IPR004046">
    <property type="entry name" value="GST_C"/>
</dbReference>
<dbReference type="FunFam" id="1.20.1050.10:FF:000007">
    <property type="entry name" value="Glutathione S-transferase 1-1"/>
    <property type="match status" value="1"/>
</dbReference>
<evidence type="ECO:0008006" key="5">
    <source>
        <dbReference type="Google" id="ProtNLM"/>
    </source>
</evidence>
<dbReference type="EMBL" id="JAVRBK010000006">
    <property type="protein sequence ID" value="KAK5642106.1"/>
    <property type="molecule type" value="Genomic_DNA"/>
</dbReference>
<feature type="domain" description="GST N-terminal" evidence="1">
    <location>
        <begin position="1"/>
        <end position="47"/>
    </location>
</feature>
<dbReference type="InterPro" id="IPR040079">
    <property type="entry name" value="Glutathione_S-Trfase"/>
</dbReference>
<name>A0AAN7VBN9_9COLE</name>
<comment type="caution">
    <text evidence="3">The sequence shown here is derived from an EMBL/GenBank/DDBJ whole genome shotgun (WGS) entry which is preliminary data.</text>
</comment>
<dbReference type="Gene3D" id="1.20.1050.10">
    <property type="match status" value="1"/>
</dbReference>
<dbReference type="Pfam" id="PF13409">
    <property type="entry name" value="GST_N_2"/>
    <property type="match status" value="1"/>
</dbReference>